<evidence type="ECO:0008006" key="16">
    <source>
        <dbReference type="Google" id="ProtNLM"/>
    </source>
</evidence>
<evidence type="ECO:0000256" key="8">
    <source>
        <dbReference type="ARBA" id="ARBA00023002"/>
    </source>
</evidence>
<dbReference type="InterPro" id="IPR006620">
    <property type="entry name" value="Pro_4_hyd_alph"/>
</dbReference>
<evidence type="ECO:0000256" key="11">
    <source>
        <dbReference type="SAM" id="SignalP"/>
    </source>
</evidence>
<comment type="cofactor">
    <cofactor evidence="1">
        <name>L-ascorbate</name>
        <dbReference type="ChEBI" id="CHEBI:38290"/>
    </cofactor>
</comment>
<reference evidence="14 15" key="1">
    <citation type="journal article" date="2021" name="Sci. Rep.">
        <title>The genome of the diatom Chaetoceros tenuissimus carries an ancient integrated fragment of an extant virus.</title>
        <authorList>
            <person name="Hongo Y."/>
            <person name="Kimura K."/>
            <person name="Takaki Y."/>
            <person name="Yoshida Y."/>
            <person name="Baba S."/>
            <person name="Kobayashi G."/>
            <person name="Nagasaki K."/>
            <person name="Hano T."/>
            <person name="Tomaru Y."/>
        </authorList>
    </citation>
    <scope>NUCLEOTIDE SEQUENCE [LARGE SCALE GENOMIC DNA]</scope>
    <source>
        <strain evidence="14 15">NIES-3715</strain>
    </source>
</reference>
<dbReference type="InterPro" id="IPR045054">
    <property type="entry name" value="P4HA-like"/>
</dbReference>
<comment type="caution">
    <text evidence="14">The sequence shown here is derived from an EMBL/GenBank/DDBJ whole genome shotgun (WGS) entry which is preliminary data.</text>
</comment>
<evidence type="ECO:0000256" key="10">
    <source>
        <dbReference type="ARBA" id="ARBA00023136"/>
    </source>
</evidence>
<evidence type="ECO:0000256" key="1">
    <source>
        <dbReference type="ARBA" id="ARBA00001961"/>
    </source>
</evidence>
<evidence type="ECO:0000259" key="12">
    <source>
        <dbReference type="PROSITE" id="PS51471"/>
    </source>
</evidence>
<dbReference type="AlphaFoldDB" id="A0AAD3D1S4"/>
<sequence>MKLTLLPLTIGLACVSNSVSGEVEATVVKTAAANTDCIGNIDEEGNGSCTPVAANATSNTTDEEIEEEFIPYDVPAIYKDMHEECHEWATAGECNSNPLIMLRECIPSCFSNASVQEHGILSWTTTVGTDFVCHDTFQAKNEDEDDCHYWAEEGLCISPEDKPFMLTQCKESCAVCIPAGETWEMHLGEGQLVLEETFDETVHVLWEMARYLKTEVYDTQNEIYHSSRLECQNHDAMCATWAAEGNCEPGSDHYDWMVLHCAPVCKTCELLDFQIRCPVPDDWEDAIDVHGGDYGLNAMFERIIGERRLTQDQIDAGMQDMDLKIDVFSKPGGDDQNDEVIDGPWVITFDDFLTEEECDRLVQAGGLLGYNPSLETSTLANGSLEEDHTSEQRTSTNAWCNDNILEGSETSCKEDPIVKKVRERMALVTGFPTDNSEDLQLLFYQPGQFYKQHHDYIKTHAFGPSGPRVLTFFLYLNDVEEGGGTQFPYLAEGADPVVVQPKRGKALLWPSVLNEDANKKDPRTEHEALEVLAGEKYGANAWLHLRDEQHIEGIECG</sequence>
<dbReference type="SMART" id="SM00702">
    <property type="entry name" value="P4Hc"/>
    <property type="match status" value="1"/>
</dbReference>
<dbReference type="PANTHER" id="PTHR10869:SF235">
    <property type="entry name" value="PROCOLLAGEN-PROLINE 4-DIOXYGENASE"/>
    <property type="match status" value="1"/>
</dbReference>
<evidence type="ECO:0000256" key="9">
    <source>
        <dbReference type="ARBA" id="ARBA00023004"/>
    </source>
</evidence>
<evidence type="ECO:0000256" key="7">
    <source>
        <dbReference type="ARBA" id="ARBA00022989"/>
    </source>
</evidence>
<dbReference type="PROSITE" id="PS51471">
    <property type="entry name" value="FE2OG_OXY"/>
    <property type="match status" value="1"/>
</dbReference>
<dbReference type="Gene3D" id="1.10.10.1940">
    <property type="match status" value="1"/>
</dbReference>
<dbReference type="PROSITE" id="PS51670">
    <property type="entry name" value="SHKT"/>
    <property type="match status" value="1"/>
</dbReference>
<dbReference type="EMBL" id="BLLK01000051">
    <property type="protein sequence ID" value="GFH56261.1"/>
    <property type="molecule type" value="Genomic_DNA"/>
</dbReference>
<keyword evidence="11" id="KW-0732">Signal</keyword>
<evidence type="ECO:0000256" key="3">
    <source>
        <dbReference type="ARBA" id="ARBA00004308"/>
    </source>
</evidence>
<feature type="domain" description="Fe2OG dioxygenase" evidence="12">
    <location>
        <begin position="435"/>
        <end position="545"/>
    </location>
</feature>
<feature type="signal peptide" evidence="11">
    <location>
        <begin position="1"/>
        <end position="25"/>
    </location>
</feature>
<keyword evidence="15" id="KW-1185">Reference proteome</keyword>
<dbReference type="Gene3D" id="2.60.120.620">
    <property type="entry name" value="q2cbj1_9rhob like domain"/>
    <property type="match status" value="1"/>
</dbReference>
<dbReference type="Proteomes" id="UP001054902">
    <property type="component" value="Unassembled WGS sequence"/>
</dbReference>
<evidence type="ECO:0000313" key="14">
    <source>
        <dbReference type="EMBL" id="GFH56261.1"/>
    </source>
</evidence>
<dbReference type="InterPro" id="IPR005123">
    <property type="entry name" value="Oxoglu/Fe-dep_dioxygenase_dom"/>
</dbReference>
<evidence type="ECO:0000256" key="5">
    <source>
        <dbReference type="ARBA" id="ARBA00022723"/>
    </source>
</evidence>
<dbReference type="FunFam" id="2.60.120.620:FF:000031">
    <property type="entry name" value="Predicted protein"/>
    <property type="match status" value="1"/>
</dbReference>
<accession>A0AAD3D1S4</accession>
<keyword evidence="6" id="KW-0223">Dioxygenase</keyword>
<dbReference type="GO" id="GO:0031418">
    <property type="term" value="F:L-ascorbic acid binding"/>
    <property type="evidence" value="ECO:0007669"/>
    <property type="project" value="InterPro"/>
</dbReference>
<proteinExistence type="predicted"/>
<dbReference type="GO" id="GO:0004656">
    <property type="term" value="F:procollagen-proline 4-dioxygenase activity"/>
    <property type="evidence" value="ECO:0007669"/>
    <property type="project" value="TreeGrafter"/>
</dbReference>
<dbReference type="GO" id="GO:0005783">
    <property type="term" value="C:endoplasmic reticulum"/>
    <property type="evidence" value="ECO:0007669"/>
    <property type="project" value="TreeGrafter"/>
</dbReference>
<keyword evidence="9" id="KW-0408">Iron</keyword>
<protein>
    <recommendedName>
        <fullName evidence="16">Procollagen-proline 4-dioxygenase</fullName>
    </recommendedName>
</protein>
<evidence type="ECO:0000256" key="2">
    <source>
        <dbReference type="ARBA" id="ARBA00004167"/>
    </source>
</evidence>
<dbReference type="Pfam" id="PF01549">
    <property type="entry name" value="ShK"/>
    <property type="match status" value="3"/>
</dbReference>
<feature type="domain" description="ShKT" evidence="13">
    <location>
        <begin position="231"/>
        <end position="268"/>
    </location>
</feature>
<gene>
    <name evidence="14" type="ORF">CTEN210_12737</name>
</gene>
<dbReference type="PANTHER" id="PTHR10869">
    <property type="entry name" value="PROLYL 4-HYDROXYLASE ALPHA SUBUNIT"/>
    <property type="match status" value="1"/>
</dbReference>
<keyword evidence="5" id="KW-0479">Metal-binding</keyword>
<dbReference type="SMART" id="SM00254">
    <property type="entry name" value="ShKT"/>
    <property type="match status" value="2"/>
</dbReference>
<dbReference type="Pfam" id="PF13640">
    <property type="entry name" value="2OG-FeII_Oxy_3"/>
    <property type="match status" value="1"/>
</dbReference>
<feature type="chain" id="PRO_5042025221" description="Procollagen-proline 4-dioxygenase" evidence="11">
    <location>
        <begin position="26"/>
        <end position="557"/>
    </location>
</feature>
<keyword evidence="4" id="KW-0812">Transmembrane</keyword>
<organism evidence="14 15">
    <name type="scientific">Chaetoceros tenuissimus</name>
    <dbReference type="NCBI Taxonomy" id="426638"/>
    <lineage>
        <taxon>Eukaryota</taxon>
        <taxon>Sar</taxon>
        <taxon>Stramenopiles</taxon>
        <taxon>Ochrophyta</taxon>
        <taxon>Bacillariophyta</taxon>
        <taxon>Coscinodiscophyceae</taxon>
        <taxon>Chaetocerotophycidae</taxon>
        <taxon>Chaetocerotales</taxon>
        <taxon>Chaetocerotaceae</taxon>
        <taxon>Chaetoceros</taxon>
    </lineage>
</organism>
<dbReference type="InterPro" id="IPR044862">
    <property type="entry name" value="Pro_4_hyd_alph_FE2OG_OXY"/>
</dbReference>
<dbReference type="InterPro" id="IPR003582">
    <property type="entry name" value="ShKT_dom"/>
</dbReference>
<dbReference type="GO" id="GO:0016020">
    <property type="term" value="C:membrane"/>
    <property type="evidence" value="ECO:0007669"/>
    <property type="project" value="UniProtKB-SubCell"/>
</dbReference>
<name>A0AAD3D1S4_9STRA</name>
<comment type="subcellular location">
    <subcellularLocation>
        <location evidence="3">Endomembrane system</location>
    </subcellularLocation>
    <subcellularLocation>
        <location evidence="2">Membrane</location>
        <topology evidence="2">Single-pass membrane protein</topology>
    </subcellularLocation>
</comment>
<keyword evidence="7" id="KW-1133">Transmembrane helix</keyword>
<dbReference type="GO" id="GO:0005506">
    <property type="term" value="F:iron ion binding"/>
    <property type="evidence" value="ECO:0007669"/>
    <property type="project" value="InterPro"/>
</dbReference>
<evidence type="ECO:0000259" key="13">
    <source>
        <dbReference type="PROSITE" id="PS51670"/>
    </source>
</evidence>
<keyword evidence="10" id="KW-0472">Membrane</keyword>
<keyword evidence="8" id="KW-0560">Oxidoreductase</keyword>
<evidence type="ECO:0000256" key="4">
    <source>
        <dbReference type="ARBA" id="ARBA00022692"/>
    </source>
</evidence>
<evidence type="ECO:0000313" key="15">
    <source>
        <dbReference type="Proteomes" id="UP001054902"/>
    </source>
</evidence>
<evidence type="ECO:0000256" key="6">
    <source>
        <dbReference type="ARBA" id="ARBA00022964"/>
    </source>
</evidence>